<accession>H1VMZ4</accession>
<dbReference type="EMBL" id="CACQ02004800">
    <property type="protein sequence ID" value="CCF41598.1"/>
    <property type="molecule type" value="Genomic_DNA"/>
</dbReference>
<protein>
    <submittedName>
        <fullName evidence="2">Alpha/beta hydrolase</fullName>
    </submittedName>
</protein>
<dbReference type="GO" id="GO:0016787">
    <property type="term" value="F:hydrolase activity"/>
    <property type="evidence" value="ECO:0007669"/>
    <property type="project" value="UniProtKB-KW"/>
</dbReference>
<sequence>LTSRRRGRPTCPGCRRPTSTSARPSRSATRTWRTRRGCGTAACRPTCTSGAAASTASTCWAWPSGPKSPRLRSRRGWDGSGESLGWPRRLL</sequence>
<proteinExistence type="predicted"/>
<feature type="region of interest" description="Disordered" evidence="1">
    <location>
        <begin position="64"/>
        <end position="91"/>
    </location>
</feature>
<dbReference type="Proteomes" id="UP000007174">
    <property type="component" value="Unassembled WGS sequence"/>
</dbReference>
<feature type="region of interest" description="Disordered" evidence="1">
    <location>
        <begin position="1"/>
        <end position="33"/>
    </location>
</feature>
<dbReference type="AlphaFoldDB" id="H1VMZ4"/>
<feature type="compositionally biased region" description="Low complexity" evidence="1">
    <location>
        <begin position="9"/>
        <end position="33"/>
    </location>
</feature>
<reference evidence="3" key="1">
    <citation type="journal article" date="2012" name="Nat. Genet.">
        <title>Lifestyle transitions in plant pathogenic Colletotrichum fungi deciphered by genome and transcriptome analyses.</title>
        <authorList>
            <person name="O'Connell R.J."/>
            <person name="Thon M.R."/>
            <person name="Hacquard S."/>
            <person name="Amyotte S.G."/>
            <person name="Kleemann J."/>
            <person name="Torres M.F."/>
            <person name="Damm U."/>
            <person name="Buiate E.A."/>
            <person name="Epstein L."/>
            <person name="Alkan N."/>
            <person name="Altmueller J."/>
            <person name="Alvarado-Balderrama L."/>
            <person name="Bauser C.A."/>
            <person name="Becker C."/>
            <person name="Birren B.W."/>
            <person name="Chen Z."/>
            <person name="Choi J."/>
            <person name="Crouch J.A."/>
            <person name="Duvick J.P."/>
            <person name="Farman M.A."/>
            <person name="Gan P."/>
            <person name="Heiman D."/>
            <person name="Henrissat B."/>
            <person name="Howard R.J."/>
            <person name="Kabbage M."/>
            <person name="Koch C."/>
            <person name="Kracher B."/>
            <person name="Kubo Y."/>
            <person name="Law A.D."/>
            <person name="Lebrun M.-H."/>
            <person name="Lee Y.-H."/>
            <person name="Miyara I."/>
            <person name="Moore N."/>
            <person name="Neumann U."/>
            <person name="Nordstroem K."/>
            <person name="Panaccione D.G."/>
            <person name="Panstruga R."/>
            <person name="Place M."/>
            <person name="Proctor R.H."/>
            <person name="Prusky D."/>
            <person name="Rech G."/>
            <person name="Reinhardt R."/>
            <person name="Rollins J.A."/>
            <person name="Rounsley S."/>
            <person name="Schardl C.L."/>
            <person name="Schwartz D.C."/>
            <person name="Shenoy N."/>
            <person name="Shirasu K."/>
            <person name="Sikhakolli U.R."/>
            <person name="Stueber K."/>
            <person name="Sukno S.A."/>
            <person name="Sweigard J.A."/>
            <person name="Takano Y."/>
            <person name="Takahara H."/>
            <person name="Trail F."/>
            <person name="van der Does H.C."/>
            <person name="Voll L.M."/>
            <person name="Will I."/>
            <person name="Young S."/>
            <person name="Zeng Q."/>
            <person name="Zhang J."/>
            <person name="Zhou S."/>
            <person name="Dickman M.B."/>
            <person name="Schulze-Lefert P."/>
            <person name="Ver Loren van Themaat E."/>
            <person name="Ma L.-J."/>
            <person name="Vaillancourt L.J."/>
        </authorList>
    </citation>
    <scope>NUCLEOTIDE SEQUENCE [LARGE SCALE GENOMIC DNA]</scope>
    <source>
        <strain evidence="3">IMI 349063</strain>
    </source>
</reference>
<keyword evidence="2" id="KW-0378">Hydrolase</keyword>
<name>H1VMZ4_COLHI</name>
<dbReference type="HOGENOM" id="CLU_2432818_0_0_1"/>
<feature type="non-terminal residue" evidence="2">
    <location>
        <position position="91"/>
    </location>
</feature>
<evidence type="ECO:0000256" key="1">
    <source>
        <dbReference type="SAM" id="MobiDB-lite"/>
    </source>
</evidence>
<gene>
    <name evidence="2" type="ORF">CH063_11831</name>
</gene>
<evidence type="ECO:0000313" key="3">
    <source>
        <dbReference type="Proteomes" id="UP000007174"/>
    </source>
</evidence>
<feature type="non-terminal residue" evidence="2">
    <location>
        <position position="1"/>
    </location>
</feature>
<evidence type="ECO:0000313" key="2">
    <source>
        <dbReference type="EMBL" id="CCF41598.1"/>
    </source>
</evidence>
<organism evidence="2 3">
    <name type="scientific">Colletotrichum higginsianum (strain IMI 349063)</name>
    <name type="common">Crucifer anthracnose fungus</name>
    <dbReference type="NCBI Taxonomy" id="759273"/>
    <lineage>
        <taxon>Eukaryota</taxon>
        <taxon>Fungi</taxon>
        <taxon>Dikarya</taxon>
        <taxon>Ascomycota</taxon>
        <taxon>Pezizomycotina</taxon>
        <taxon>Sordariomycetes</taxon>
        <taxon>Hypocreomycetidae</taxon>
        <taxon>Glomerellales</taxon>
        <taxon>Glomerellaceae</taxon>
        <taxon>Colletotrichum</taxon>
        <taxon>Colletotrichum destructivum species complex</taxon>
    </lineage>
</organism>